<evidence type="ECO:0000256" key="4">
    <source>
        <dbReference type="ARBA" id="ARBA00023136"/>
    </source>
</evidence>
<evidence type="ECO:0000256" key="2">
    <source>
        <dbReference type="ARBA" id="ARBA00022692"/>
    </source>
</evidence>
<keyword evidence="4 6" id="KW-0472">Membrane</keyword>
<dbReference type="GO" id="GO:0046677">
    <property type="term" value="P:response to antibiotic"/>
    <property type="evidence" value="ECO:0007669"/>
    <property type="project" value="UniProtKB-KW"/>
</dbReference>
<dbReference type="PROSITE" id="PS51012">
    <property type="entry name" value="ABC_TM2"/>
    <property type="match status" value="1"/>
</dbReference>
<evidence type="ECO:0000256" key="5">
    <source>
        <dbReference type="ARBA" id="ARBA00023251"/>
    </source>
</evidence>
<feature type="transmembrane region" description="Helical" evidence="6">
    <location>
        <begin position="168"/>
        <end position="185"/>
    </location>
</feature>
<evidence type="ECO:0000259" key="7">
    <source>
        <dbReference type="PROSITE" id="PS51012"/>
    </source>
</evidence>
<dbReference type="GO" id="GO:0140359">
    <property type="term" value="F:ABC-type transporter activity"/>
    <property type="evidence" value="ECO:0007669"/>
    <property type="project" value="InterPro"/>
</dbReference>
<dbReference type="AlphaFoldDB" id="A0A5J5JZU6"/>
<evidence type="ECO:0000256" key="6">
    <source>
        <dbReference type="SAM" id="Phobius"/>
    </source>
</evidence>
<feature type="domain" description="ABC transmembrane type-2" evidence="7">
    <location>
        <begin position="15"/>
        <end position="261"/>
    </location>
</feature>
<dbReference type="InterPro" id="IPR000412">
    <property type="entry name" value="ABC_2_transport"/>
</dbReference>
<feature type="transmembrane region" description="Helical" evidence="6">
    <location>
        <begin position="56"/>
        <end position="78"/>
    </location>
</feature>
<dbReference type="Proteomes" id="UP000327011">
    <property type="component" value="Unassembled WGS sequence"/>
</dbReference>
<reference evidence="8 9" key="1">
    <citation type="submission" date="2019-09" db="EMBL/GenBank/DDBJ databases">
        <title>Screening of Novel Bioactive Compounds from Soil-Associated.</title>
        <authorList>
            <person name="Gong X."/>
        </authorList>
    </citation>
    <scope>NUCLEOTIDE SEQUENCE [LARGE SCALE GENOMIC DNA]</scope>
    <source>
        <strain evidence="8 9">Gxj-6</strain>
    </source>
</reference>
<dbReference type="InterPro" id="IPR013525">
    <property type="entry name" value="ABC2_TM"/>
</dbReference>
<keyword evidence="2 6" id="KW-0812">Transmembrane</keyword>
<name>A0A5J5JZU6_9ACTN</name>
<dbReference type="PANTHER" id="PTHR43229">
    <property type="entry name" value="NODULATION PROTEIN J"/>
    <property type="match status" value="1"/>
</dbReference>
<proteinExistence type="predicted"/>
<dbReference type="Pfam" id="PF12698">
    <property type="entry name" value="ABC2_membrane_3"/>
    <property type="match status" value="1"/>
</dbReference>
<dbReference type="PANTHER" id="PTHR43229:SF2">
    <property type="entry name" value="NODULATION PROTEIN J"/>
    <property type="match status" value="1"/>
</dbReference>
<feature type="transmembrane region" description="Helical" evidence="6">
    <location>
        <begin position="235"/>
        <end position="258"/>
    </location>
</feature>
<evidence type="ECO:0000313" key="9">
    <source>
        <dbReference type="Proteomes" id="UP000327011"/>
    </source>
</evidence>
<dbReference type="InterPro" id="IPR051784">
    <property type="entry name" value="Nod_factor_ABC_transporter"/>
</dbReference>
<sequence length="265" mass="27685">MNDVAQAVRLARVDLTLVFRNRTAFVNAVLLPLLIAGALASNGVGGGTGGIPATQYVMTGMMAFILIFATFMNLAGFYTSRREEMVLKRLLGGPATRTAILGGSALGATAVYLGQVLILCALMSAVMGTGAPADVPLLLLAALLGAAFFSLLAMAVSGLSSTGEMAQIATLPVVLLLVGGSPVMLPPEMLPQALRTVIEFLPMTPIVEIMRTAYLGLDYIGAGHEPLGALERWSAALPSLGLLAVWIAVAALMARAFFRWDPRRG</sequence>
<evidence type="ECO:0000256" key="3">
    <source>
        <dbReference type="ARBA" id="ARBA00022989"/>
    </source>
</evidence>
<keyword evidence="5" id="KW-0046">Antibiotic resistance</keyword>
<dbReference type="GO" id="GO:0043190">
    <property type="term" value="C:ATP-binding cassette (ABC) transporter complex"/>
    <property type="evidence" value="ECO:0007669"/>
    <property type="project" value="InterPro"/>
</dbReference>
<dbReference type="RefSeq" id="WP_150935193.1">
    <property type="nucleotide sequence ID" value="NZ_VYTZ01000007.1"/>
</dbReference>
<accession>A0A5J5JZU6</accession>
<evidence type="ECO:0000313" key="8">
    <source>
        <dbReference type="EMBL" id="KAA9376840.1"/>
    </source>
</evidence>
<keyword evidence="9" id="KW-1185">Reference proteome</keyword>
<gene>
    <name evidence="8" type="ORF">F5972_20405</name>
</gene>
<comment type="subcellular location">
    <subcellularLocation>
        <location evidence="1">Membrane</location>
        <topology evidence="1">Multi-pass membrane protein</topology>
    </subcellularLocation>
</comment>
<feature type="transmembrane region" description="Helical" evidence="6">
    <location>
        <begin position="137"/>
        <end position="156"/>
    </location>
</feature>
<dbReference type="EMBL" id="VYTZ01000007">
    <property type="protein sequence ID" value="KAA9376840.1"/>
    <property type="molecule type" value="Genomic_DNA"/>
</dbReference>
<comment type="caution">
    <text evidence="8">The sequence shown here is derived from an EMBL/GenBank/DDBJ whole genome shotgun (WGS) entry which is preliminary data.</text>
</comment>
<feature type="transmembrane region" description="Helical" evidence="6">
    <location>
        <begin position="24"/>
        <end position="44"/>
    </location>
</feature>
<keyword evidence="3 6" id="KW-1133">Transmembrane helix</keyword>
<organism evidence="8 9">
    <name type="scientific">Microbispora cellulosiformans</name>
    <dbReference type="NCBI Taxonomy" id="2614688"/>
    <lineage>
        <taxon>Bacteria</taxon>
        <taxon>Bacillati</taxon>
        <taxon>Actinomycetota</taxon>
        <taxon>Actinomycetes</taxon>
        <taxon>Streptosporangiales</taxon>
        <taxon>Streptosporangiaceae</taxon>
        <taxon>Microbispora</taxon>
    </lineage>
</organism>
<feature type="transmembrane region" description="Helical" evidence="6">
    <location>
        <begin position="99"/>
        <end position="125"/>
    </location>
</feature>
<evidence type="ECO:0000256" key="1">
    <source>
        <dbReference type="ARBA" id="ARBA00004141"/>
    </source>
</evidence>
<dbReference type="InterPro" id="IPR047817">
    <property type="entry name" value="ABC2_TM_bact-type"/>
</dbReference>
<protein>
    <submittedName>
        <fullName evidence="8">ABC transporter permease</fullName>
    </submittedName>
</protein>
<dbReference type="PIRSF" id="PIRSF006648">
    <property type="entry name" value="DrrB"/>
    <property type="match status" value="1"/>
</dbReference>